<evidence type="ECO:0000313" key="4">
    <source>
        <dbReference type="EMBL" id="MCT8990796.1"/>
    </source>
</evidence>
<dbReference type="InterPro" id="IPR021150">
    <property type="entry name" value="Ubiq_cyt_c_chap"/>
</dbReference>
<evidence type="ECO:0000259" key="3">
    <source>
        <dbReference type="Pfam" id="PF03981"/>
    </source>
</evidence>
<accession>A0A9X2X9U3</accession>
<sequence length="187" mass="20802">MFQWLSGARRRDRRLVVEALYGEIVAAARRPPLYADWGVPDTPLGRFEMLSLFMFLFLHRMRQSGTSGAPKELSQEVTDLFFLEVDHSLRELGVGDLGVPKRMKKLARMFYGRLNAYGAAVDAADALALASALHRNIAPDRAVWEEAAALANHVLEAHRSLAGLADEEILAGRLRFAPLPQEIDHGP</sequence>
<keyword evidence="5" id="KW-1185">Reference proteome</keyword>
<gene>
    <name evidence="4" type="ORF">NYR54_10915</name>
</gene>
<dbReference type="PIRSF" id="PIRSF032079">
    <property type="entry name" value="UCP032079"/>
    <property type="match status" value="1"/>
</dbReference>
<proteinExistence type="inferred from homology"/>
<name>A0A9X2X9U3_9HYPH</name>
<protein>
    <submittedName>
        <fullName evidence="4">Ubiquinol-cytochrome C chaperone</fullName>
    </submittedName>
</protein>
<reference evidence="4" key="1">
    <citation type="submission" date="2022-08" db="EMBL/GenBank/DDBJ databases">
        <title>Chelativorans sichuanense sp. nov., a paraffin oil-degrading bacterium isolated from a mixture of oil-based drill cuttings and paddy soil.</title>
        <authorList>
            <person name="Yu J."/>
            <person name="Liu H."/>
            <person name="Chen Q."/>
        </authorList>
    </citation>
    <scope>NUCLEOTIDE SEQUENCE</scope>
    <source>
        <strain evidence="4">SCAU 2101</strain>
    </source>
</reference>
<dbReference type="InterPro" id="IPR014569">
    <property type="entry name" value="Ubq_cyt-c_CBP3-rel"/>
</dbReference>
<comment type="similarity">
    <text evidence="2">Belongs to the UPF0174 family.</text>
</comment>
<comment type="caution">
    <text evidence="4">The sequence shown here is derived from an EMBL/GenBank/DDBJ whole genome shotgun (WGS) entry which is preliminary data.</text>
</comment>
<comment type="similarity">
    <text evidence="1">Belongs to the CBP3 family.</text>
</comment>
<dbReference type="EMBL" id="JAODNV010000011">
    <property type="protein sequence ID" value="MCT8990796.1"/>
    <property type="molecule type" value="Genomic_DNA"/>
</dbReference>
<dbReference type="PANTHER" id="PTHR12184:SF1">
    <property type="entry name" value="UBIQUINOL-CYTOCHROME-C REDUCTASE COMPLEX ASSEMBLY FACTOR 1"/>
    <property type="match status" value="1"/>
</dbReference>
<dbReference type="InterPro" id="IPR007129">
    <property type="entry name" value="Ubiqinol_cyt_c_chaperone_CPB3"/>
</dbReference>
<dbReference type="Pfam" id="PF03981">
    <property type="entry name" value="Ubiq_cyt_C_chap"/>
    <property type="match status" value="1"/>
</dbReference>
<dbReference type="PANTHER" id="PTHR12184">
    <property type="entry name" value="UBIQUINOL-CYTOCHROME C REDUCTASE COMPLEX ASSEMBLY FACTOR 1 FAMILY MEMBER"/>
    <property type="match status" value="1"/>
</dbReference>
<evidence type="ECO:0000256" key="2">
    <source>
        <dbReference type="ARBA" id="ARBA00006436"/>
    </source>
</evidence>
<dbReference type="RefSeq" id="WP_261515690.1">
    <property type="nucleotide sequence ID" value="NZ_JAODNV010000011.1"/>
</dbReference>
<organism evidence="4 5">
    <name type="scientific">Chelativorans petroleitrophicus</name>
    <dbReference type="NCBI Taxonomy" id="2975484"/>
    <lineage>
        <taxon>Bacteria</taxon>
        <taxon>Pseudomonadati</taxon>
        <taxon>Pseudomonadota</taxon>
        <taxon>Alphaproteobacteria</taxon>
        <taxon>Hyphomicrobiales</taxon>
        <taxon>Phyllobacteriaceae</taxon>
        <taxon>Chelativorans</taxon>
    </lineage>
</organism>
<dbReference type="AlphaFoldDB" id="A0A9X2X9U3"/>
<dbReference type="Proteomes" id="UP001149009">
    <property type="component" value="Unassembled WGS sequence"/>
</dbReference>
<evidence type="ECO:0000256" key="1">
    <source>
        <dbReference type="ARBA" id="ARBA00006407"/>
    </source>
</evidence>
<feature type="domain" description="Ubiquinol-cytochrome c chaperone" evidence="3">
    <location>
        <begin position="36"/>
        <end position="176"/>
    </location>
</feature>
<evidence type="ECO:0000313" key="5">
    <source>
        <dbReference type="Proteomes" id="UP001149009"/>
    </source>
</evidence>